<dbReference type="Proteomes" id="UP000031760">
    <property type="component" value="Chromosome"/>
</dbReference>
<reference evidence="1 2" key="1">
    <citation type="journal article" date="2014" name="Proc. Natl. Acad. Sci. U.S.A.">
        <title>Functional characterization of flavobacteria rhodopsins reveals a unique class of light-driven chloride pump in bacteria.</title>
        <authorList>
            <person name="Yoshizawa S."/>
            <person name="Kumagai Y."/>
            <person name="Kim H."/>
            <person name="Ogura Y."/>
            <person name="Hayashi T."/>
            <person name="Iwasaki W."/>
            <person name="DeLong E.F."/>
            <person name="Kogure K."/>
        </authorList>
    </citation>
    <scope>NUCLEOTIDE SEQUENCE [LARGE SCALE GENOMIC DNA]</scope>
    <source>
        <strain evidence="1 2">S1-08</strain>
    </source>
</reference>
<dbReference type="EMBL" id="AP014548">
    <property type="protein sequence ID" value="BAO56151.1"/>
    <property type="molecule type" value="Genomic_DNA"/>
</dbReference>
<organism evidence="1 2">
    <name type="scientific">Nonlabens marinus S1-08</name>
    <dbReference type="NCBI Taxonomy" id="1454201"/>
    <lineage>
        <taxon>Bacteria</taxon>
        <taxon>Pseudomonadati</taxon>
        <taxon>Bacteroidota</taxon>
        <taxon>Flavobacteriia</taxon>
        <taxon>Flavobacteriales</taxon>
        <taxon>Flavobacteriaceae</taxon>
        <taxon>Nonlabens</taxon>
    </lineage>
</organism>
<evidence type="ECO:0000313" key="1">
    <source>
        <dbReference type="EMBL" id="BAO56151.1"/>
    </source>
</evidence>
<gene>
    <name evidence="1" type="ORF">NMS_2142</name>
</gene>
<dbReference type="AlphaFoldDB" id="W8W0D8"/>
<protein>
    <submittedName>
        <fullName evidence="1">Uncharacterized protein</fullName>
    </submittedName>
</protein>
<dbReference type="STRING" id="1454201.NMS_2142"/>
<accession>W8W0D8</accession>
<name>W8W0D8_9FLAO</name>
<evidence type="ECO:0000313" key="2">
    <source>
        <dbReference type="Proteomes" id="UP000031760"/>
    </source>
</evidence>
<dbReference type="HOGENOM" id="CLU_3293259_0_0_10"/>
<proteinExistence type="predicted"/>
<sequence>MDSVIISLSRKRTSYDTCAYGVDPLIIYSLKFYFVPASAL</sequence>
<keyword evidence="2" id="KW-1185">Reference proteome</keyword>
<dbReference type="KEGG" id="nmf:NMS_2142"/>